<evidence type="ECO:0000256" key="6">
    <source>
        <dbReference type="ARBA" id="ARBA00022840"/>
    </source>
</evidence>
<keyword evidence="2" id="KW-0723">Serine/threonine-protein kinase</keyword>
<evidence type="ECO:0000313" key="11">
    <source>
        <dbReference type="Proteomes" id="UP000246005"/>
    </source>
</evidence>
<name>A0A316I824_9PSEU</name>
<dbReference type="AlphaFoldDB" id="A0A316I824"/>
<dbReference type="InterPro" id="IPR017441">
    <property type="entry name" value="Protein_kinase_ATP_BS"/>
</dbReference>
<dbReference type="Pfam" id="PF00069">
    <property type="entry name" value="Pkinase"/>
    <property type="match status" value="1"/>
</dbReference>
<evidence type="ECO:0000256" key="7">
    <source>
        <dbReference type="PROSITE-ProRule" id="PRU10141"/>
    </source>
</evidence>
<dbReference type="EC" id="2.7.11.1" evidence="1"/>
<dbReference type="PROSITE" id="PS50011">
    <property type="entry name" value="PROTEIN_KINASE_DOM"/>
    <property type="match status" value="1"/>
</dbReference>
<dbReference type="PROSITE" id="PS00107">
    <property type="entry name" value="PROTEIN_KINASE_ATP"/>
    <property type="match status" value="1"/>
</dbReference>
<protein>
    <recommendedName>
        <fullName evidence="1">non-specific serine/threonine protein kinase</fullName>
        <ecNumber evidence="1">2.7.11.1</ecNumber>
    </recommendedName>
</protein>
<dbReference type="InterPro" id="IPR000719">
    <property type="entry name" value="Prot_kinase_dom"/>
</dbReference>
<feature type="region of interest" description="Disordered" evidence="8">
    <location>
        <begin position="467"/>
        <end position="505"/>
    </location>
</feature>
<evidence type="ECO:0000256" key="3">
    <source>
        <dbReference type="ARBA" id="ARBA00022679"/>
    </source>
</evidence>
<comment type="caution">
    <text evidence="10">The sequence shown here is derived from an EMBL/GenBank/DDBJ whole genome shotgun (WGS) entry which is preliminary data.</text>
</comment>
<dbReference type="GO" id="GO:0005524">
    <property type="term" value="F:ATP binding"/>
    <property type="evidence" value="ECO:0007669"/>
    <property type="project" value="UniProtKB-UniRule"/>
</dbReference>
<evidence type="ECO:0000259" key="9">
    <source>
        <dbReference type="PROSITE" id="PS50011"/>
    </source>
</evidence>
<keyword evidence="3" id="KW-0808">Transferase</keyword>
<proteinExistence type="predicted"/>
<dbReference type="SUPFAM" id="SSF56112">
    <property type="entry name" value="Protein kinase-like (PK-like)"/>
    <property type="match status" value="1"/>
</dbReference>
<organism evidence="10 11">
    <name type="scientific">Lentzea atacamensis</name>
    <dbReference type="NCBI Taxonomy" id="531938"/>
    <lineage>
        <taxon>Bacteria</taxon>
        <taxon>Bacillati</taxon>
        <taxon>Actinomycetota</taxon>
        <taxon>Actinomycetes</taxon>
        <taxon>Pseudonocardiales</taxon>
        <taxon>Pseudonocardiaceae</taxon>
        <taxon>Lentzea</taxon>
    </lineage>
</organism>
<feature type="compositionally biased region" description="Basic and acidic residues" evidence="8">
    <location>
        <begin position="482"/>
        <end position="505"/>
    </location>
</feature>
<dbReference type="SMART" id="SM00220">
    <property type="entry name" value="S_TKc"/>
    <property type="match status" value="1"/>
</dbReference>
<evidence type="ECO:0000256" key="5">
    <source>
        <dbReference type="ARBA" id="ARBA00022777"/>
    </source>
</evidence>
<feature type="domain" description="Protein kinase" evidence="9">
    <location>
        <begin position="10"/>
        <end position="269"/>
    </location>
</feature>
<dbReference type="CDD" id="cd14014">
    <property type="entry name" value="STKc_PknB_like"/>
    <property type="match status" value="1"/>
</dbReference>
<evidence type="ECO:0000256" key="4">
    <source>
        <dbReference type="ARBA" id="ARBA00022741"/>
    </source>
</evidence>
<evidence type="ECO:0000313" key="10">
    <source>
        <dbReference type="EMBL" id="PWK89567.1"/>
    </source>
</evidence>
<gene>
    <name evidence="10" type="ORF">C8D88_102842</name>
</gene>
<dbReference type="RefSeq" id="WP_267900057.1">
    <property type="nucleotide sequence ID" value="NZ_QGHB01000002.1"/>
</dbReference>
<dbReference type="PANTHER" id="PTHR43289:SF6">
    <property type="entry name" value="SERINE_THREONINE-PROTEIN KINASE NEKL-3"/>
    <property type="match status" value="1"/>
</dbReference>
<feature type="binding site" evidence="7">
    <location>
        <position position="39"/>
    </location>
    <ligand>
        <name>ATP</name>
        <dbReference type="ChEBI" id="CHEBI:30616"/>
    </ligand>
</feature>
<sequence length="505" mass="51739">MTGDLLAGRYRLHSRLGAGAMGEVWLAMDERLQRPVAVKQVRLGAGLGSAEEEQARQRIAREGRIAARLRHPHVVTVHDVVEHDGRPVLVMEYVSSRSLAALVTEQGPLAPATAARLGAQAASALAAAHVAGIVHRDVKPANILVDDDGTVKIADFGISHAVGDASITKAGVLAGTPAFLAPEVARGDDPTAASDVFSLGSTLYAAVEGMPPFGAGVDNPIAVLHRVAAADFPPPRLAGPLTPVLMAVLCADPDRRPTAEQVTDALRAVAENRAAALSTVGSTAARTQPVTSPDAATVLATPVPAPPGTRVDLRPAPIIGGGSARRRWVAPLAGLLAVGLGAGAFALATAPSTPPSDAGSAPATTTAVPDPATLTGAVSEYFALLPDRVDEAWLRLGPALRTQGQTVYRNRWSDVTDVVVTTPPVVTSATAVTVGVRLTLADGTVVQETRVLDLVLDNGTALINADSIVDSATSTPPPPPAPDHKGRGEENKKGSGKKGKDGEDG</sequence>
<dbReference type="PANTHER" id="PTHR43289">
    <property type="entry name" value="MITOGEN-ACTIVATED PROTEIN KINASE KINASE KINASE 20-RELATED"/>
    <property type="match status" value="1"/>
</dbReference>
<accession>A0A316I824</accession>
<evidence type="ECO:0000256" key="8">
    <source>
        <dbReference type="SAM" id="MobiDB-lite"/>
    </source>
</evidence>
<dbReference type="EMBL" id="QGHB01000002">
    <property type="protein sequence ID" value="PWK89567.1"/>
    <property type="molecule type" value="Genomic_DNA"/>
</dbReference>
<evidence type="ECO:0000256" key="1">
    <source>
        <dbReference type="ARBA" id="ARBA00012513"/>
    </source>
</evidence>
<keyword evidence="4 7" id="KW-0547">Nucleotide-binding</keyword>
<dbReference type="GO" id="GO:0004674">
    <property type="term" value="F:protein serine/threonine kinase activity"/>
    <property type="evidence" value="ECO:0007669"/>
    <property type="project" value="UniProtKB-KW"/>
</dbReference>
<dbReference type="Gene3D" id="1.10.510.10">
    <property type="entry name" value="Transferase(Phosphotransferase) domain 1"/>
    <property type="match status" value="1"/>
</dbReference>
<keyword evidence="6 7" id="KW-0067">ATP-binding</keyword>
<dbReference type="InterPro" id="IPR008271">
    <property type="entry name" value="Ser/Thr_kinase_AS"/>
</dbReference>
<dbReference type="InterPro" id="IPR011009">
    <property type="entry name" value="Kinase-like_dom_sf"/>
</dbReference>
<dbReference type="Gene3D" id="3.30.200.20">
    <property type="entry name" value="Phosphorylase Kinase, domain 1"/>
    <property type="match status" value="1"/>
</dbReference>
<dbReference type="PROSITE" id="PS00108">
    <property type="entry name" value="PROTEIN_KINASE_ST"/>
    <property type="match status" value="1"/>
</dbReference>
<reference evidence="10 11" key="1">
    <citation type="submission" date="2018-05" db="EMBL/GenBank/DDBJ databases">
        <title>Genomic Encyclopedia of Type Strains, Phase IV (KMG-IV): sequencing the most valuable type-strain genomes for metagenomic binning, comparative biology and taxonomic classification.</title>
        <authorList>
            <person name="Goeker M."/>
        </authorList>
    </citation>
    <scope>NUCLEOTIDE SEQUENCE [LARGE SCALE GENOMIC DNA]</scope>
    <source>
        <strain evidence="10 11">DSM 45480</strain>
    </source>
</reference>
<keyword evidence="5" id="KW-0418">Kinase</keyword>
<evidence type="ECO:0000256" key="2">
    <source>
        <dbReference type="ARBA" id="ARBA00022527"/>
    </source>
</evidence>
<dbReference type="Proteomes" id="UP000246005">
    <property type="component" value="Unassembled WGS sequence"/>
</dbReference>